<dbReference type="PROSITE" id="PS00134">
    <property type="entry name" value="TRYPSIN_HIS"/>
    <property type="match status" value="1"/>
</dbReference>
<dbReference type="PRINTS" id="PR00722">
    <property type="entry name" value="CHYMOTRYPSIN"/>
</dbReference>
<sequence length="581" mass="64804">MVHSRVLCILFVAPMGKVISERRGFLCLFAALLFAGAAQSEPDTNCGVRQLDAIGLVVKGENAQPGDWPWHVALYDEKEKGSPQYSCGGSIISKYFVLTAAHCFMEPNPVRYWFKAGVHQLNLETDTVRYALFEIILHPKFNRKLYNDIALLRPERTIEFIPSRVHPICLWSEPASAIDVLRQTGISVGFGFNEDHNISNVLQQATMNVTERKRCLEVMPPHLHYLAQDEGKICAIGSISGSSVCSGDSGGGLYFQTGKVWYLRGIVSAGARKEVGDGKTSCDTSLPATYTDVMKYKPWIAAHEKILDERNLLKDDKCGVVRNANITDEAAKPVFNQYPWNALLEFRENGKSQIHLVCSGVLIHRRFVLTVGHCIDGILSGFRLASVRLGEFNIRTTEDSDPSAPERKTVTQSVDVEAIIRHPSLNQPMYSNDLALVKLKHDADTGKENIQPICLPSLDDFKESSLTLSGWKRNKYVFPTLERNTMNLSAVTECRAEYKALGINLPNTDDVVCAIYKQLPKPNCNNYASGSALQYIKIVDKKPRYFLAGLMVLNFPFCRMNGSEVFVNLNSAAEWIKSTVK</sequence>
<evidence type="ECO:0000256" key="4">
    <source>
        <dbReference type="ARBA" id="ARBA00022729"/>
    </source>
</evidence>
<dbReference type="InterPro" id="IPR009003">
    <property type="entry name" value="Peptidase_S1_PA"/>
</dbReference>
<keyword evidence="4" id="KW-0732">Signal</keyword>
<dbReference type="GO" id="GO:0004252">
    <property type="term" value="F:serine-type endopeptidase activity"/>
    <property type="evidence" value="ECO:0007669"/>
    <property type="project" value="InterPro"/>
</dbReference>
<comment type="similarity">
    <text evidence="8">Belongs to the peptidase S1 family. CLIP subfamily.</text>
</comment>
<feature type="domain" description="Peptidase S1" evidence="9">
    <location>
        <begin position="320"/>
        <end position="581"/>
    </location>
</feature>
<proteinExistence type="inferred from homology"/>
<dbReference type="EnsemblMetazoa" id="AATE013336-RA">
    <property type="protein sequence ID" value="AATE013336-PA.1"/>
    <property type="gene ID" value="AATE013336"/>
</dbReference>
<evidence type="ECO:0000259" key="9">
    <source>
        <dbReference type="PROSITE" id="PS50240"/>
    </source>
</evidence>
<dbReference type="Pfam" id="PF00089">
    <property type="entry name" value="Trypsin"/>
    <property type="match status" value="2"/>
</dbReference>
<evidence type="ECO:0000256" key="6">
    <source>
        <dbReference type="ARBA" id="ARBA00023157"/>
    </source>
</evidence>
<evidence type="ECO:0000256" key="2">
    <source>
        <dbReference type="ARBA" id="ARBA00022525"/>
    </source>
</evidence>
<dbReference type="GO" id="GO:0006508">
    <property type="term" value="P:proteolysis"/>
    <property type="evidence" value="ECO:0007669"/>
    <property type="project" value="InterPro"/>
</dbReference>
<dbReference type="InterPro" id="IPR001254">
    <property type="entry name" value="Trypsin_dom"/>
</dbReference>
<dbReference type="InterPro" id="IPR043504">
    <property type="entry name" value="Peptidase_S1_PA_chymotrypsin"/>
</dbReference>
<dbReference type="PANTHER" id="PTHR24256">
    <property type="entry name" value="TRYPTASE-RELATED"/>
    <property type="match status" value="1"/>
</dbReference>
<feature type="domain" description="Peptidase S1" evidence="9">
    <location>
        <begin position="57"/>
        <end position="305"/>
    </location>
</feature>
<dbReference type="Gene3D" id="2.40.10.10">
    <property type="entry name" value="Trypsin-like serine proteases"/>
    <property type="match status" value="3"/>
</dbReference>
<dbReference type="CDD" id="cd00190">
    <property type="entry name" value="Tryp_SPc"/>
    <property type="match status" value="1"/>
</dbReference>
<evidence type="ECO:0000256" key="8">
    <source>
        <dbReference type="ARBA" id="ARBA00024195"/>
    </source>
</evidence>
<dbReference type="FunFam" id="2.40.10.10:FF:000028">
    <property type="entry name" value="Serine protease easter"/>
    <property type="match status" value="1"/>
</dbReference>
<dbReference type="InterPro" id="IPR051487">
    <property type="entry name" value="Ser/Thr_Proteases_Immune/Dev"/>
</dbReference>
<keyword evidence="5" id="KW-0391">Immunity</keyword>
<evidence type="ECO:0000256" key="5">
    <source>
        <dbReference type="ARBA" id="ARBA00022859"/>
    </source>
</evidence>
<dbReference type="InterPro" id="IPR001314">
    <property type="entry name" value="Peptidase_S1A"/>
</dbReference>
<dbReference type="GO" id="GO:0045087">
    <property type="term" value="P:innate immune response"/>
    <property type="evidence" value="ECO:0007669"/>
    <property type="project" value="UniProtKB-KW"/>
</dbReference>
<comment type="subcellular location">
    <subcellularLocation>
        <location evidence="1">Secreted</location>
    </subcellularLocation>
</comment>
<evidence type="ECO:0000256" key="1">
    <source>
        <dbReference type="ARBA" id="ARBA00004613"/>
    </source>
</evidence>
<protein>
    <recommendedName>
        <fullName evidence="9">Peptidase S1 domain-containing protein</fullName>
    </recommendedName>
</protein>
<keyword evidence="3" id="KW-0399">Innate immunity</keyword>
<evidence type="ECO:0000256" key="7">
    <source>
        <dbReference type="ARBA" id="ARBA00023180"/>
    </source>
</evidence>
<dbReference type="FunFam" id="2.40.10.10:FF:000068">
    <property type="entry name" value="transmembrane protease serine 2"/>
    <property type="match status" value="1"/>
</dbReference>
<dbReference type="GO" id="GO:0005576">
    <property type="term" value="C:extracellular region"/>
    <property type="evidence" value="ECO:0007669"/>
    <property type="project" value="UniProtKB-SubCell"/>
</dbReference>
<accession>A0A182J8E6</accession>
<keyword evidence="2" id="KW-0964">Secreted</keyword>
<evidence type="ECO:0000256" key="3">
    <source>
        <dbReference type="ARBA" id="ARBA00022588"/>
    </source>
</evidence>
<keyword evidence="7" id="KW-0325">Glycoprotein</keyword>
<reference evidence="10" key="1">
    <citation type="submission" date="2022-08" db="UniProtKB">
        <authorList>
            <consortium name="EnsemblMetazoa"/>
        </authorList>
    </citation>
    <scope>IDENTIFICATION</scope>
    <source>
        <strain evidence="10">EBRO</strain>
    </source>
</reference>
<dbReference type="PROSITE" id="PS50240">
    <property type="entry name" value="TRYPSIN_DOM"/>
    <property type="match status" value="2"/>
</dbReference>
<dbReference type="STRING" id="41427.A0A182J8E6"/>
<name>A0A182J8E6_ANOAO</name>
<evidence type="ECO:0000313" key="10">
    <source>
        <dbReference type="EnsemblMetazoa" id="AATE013336-PA.1"/>
    </source>
</evidence>
<keyword evidence="6" id="KW-1015">Disulfide bond</keyword>
<dbReference type="InterPro" id="IPR018114">
    <property type="entry name" value="TRYPSIN_HIS"/>
</dbReference>
<dbReference type="AlphaFoldDB" id="A0A182J8E6"/>
<dbReference type="SMART" id="SM00020">
    <property type="entry name" value="Tryp_SPc"/>
    <property type="match status" value="2"/>
</dbReference>
<organism evidence="10">
    <name type="scientific">Anopheles atroparvus</name>
    <name type="common">European mosquito</name>
    <dbReference type="NCBI Taxonomy" id="41427"/>
    <lineage>
        <taxon>Eukaryota</taxon>
        <taxon>Metazoa</taxon>
        <taxon>Ecdysozoa</taxon>
        <taxon>Arthropoda</taxon>
        <taxon>Hexapoda</taxon>
        <taxon>Insecta</taxon>
        <taxon>Pterygota</taxon>
        <taxon>Neoptera</taxon>
        <taxon>Endopterygota</taxon>
        <taxon>Diptera</taxon>
        <taxon>Nematocera</taxon>
        <taxon>Culicoidea</taxon>
        <taxon>Culicidae</taxon>
        <taxon>Anophelinae</taxon>
        <taxon>Anopheles</taxon>
    </lineage>
</organism>
<dbReference type="SUPFAM" id="SSF50494">
    <property type="entry name" value="Trypsin-like serine proteases"/>
    <property type="match status" value="2"/>
</dbReference>
<dbReference type="VEuPathDB" id="VectorBase:AATE013336"/>